<reference evidence="1" key="1">
    <citation type="submission" date="2020-08" db="EMBL/GenBank/DDBJ databases">
        <title>Multicomponent nature underlies the extraordinary mechanical properties of spider dragline silk.</title>
        <authorList>
            <person name="Kono N."/>
            <person name="Nakamura H."/>
            <person name="Mori M."/>
            <person name="Yoshida Y."/>
            <person name="Ohtoshi R."/>
            <person name="Malay A.D."/>
            <person name="Moran D.A.P."/>
            <person name="Tomita M."/>
            <person name="Numata K."/>
            <person name="Arakawa K."/>
        </authorList>
    </citation>
    <scope>NUCLEOTIDE SEQUENCE</scope>
</reference>
<accession>A0A8X6QK21</accession>
<sequence length="76" mass="8858">MSLYHCHIDHHYAETLLSIEWCELGMIRLHLLCAAVNTDWRILEPYRVLMSEEVVVRSILSARFVESLLAEIEDSS</sequence>
<organism evidence="1 2">
    <name type="scientific">Nephila pilipes</name>
    <name type="common">Giant wood spider</name>
    <name type="synonym">Nephila maculata</name>
    <dbReference type="NCBI Taxonomy" id="299642"/>
    <lineage>
        <taxon>Eukaryota</taxon>
        <taxon>Metazoa</taxon>
        <taxon>Ecdysozoa</taxon>
        <taxon>Arthropoda</taxon>
        <taxon>Chelicerata</taxon>
        <taxon>Arachnida</taxon>
        <taxon>Araneae</taxon>
        <taxon>Araneomorphae</taxon>
        <taxon>Entelegynae</taxon>
        <taxon>Araneoidea</taxon>
        <taxon>Nephilidae</taxon>
        <taxon>Nephila</taxon>
    </lineage>
</organism>
<protein>
    <submittedName>
        <fullName evidence="1">Uncharacterized protein</fullName>
    </submittedName>
</protein>
<name>A0A8X6QK21_NEPPI</name>
<gene>
    <name evidence="1" type="ORF">NPIL_382871</name>
</gene>
<keyword evidence="2" id="KW-1185">Reference proteome</keyword>
<dbReference type="Proteomes" id="UP000887013">
    <property type="component" value="Unassembled WGS sequence"/>
</dbReference>
<dbReference type="AlphaFoldDB" id="A0A8X6QK21"/>
<proteinExistence type="predicted"/>
<evidence type="ECO:0000313" key="2">
    <source>
        <dbReference type="Proteomes" id="UP000887013"/>
    </source>
</evidence>
<evidence type="ECO:0000313" key="1">
    <source>
        <dbReference type="EMBL" id="GFU17655.1"/>
    </source>
</evidence>
<comment type="caution">
    <text evidence="1">The sequence shown here is derived from an EMBL/GenBank/DDBJ whole genome shotgun (WGS) entry which is preliminary data.</text>
</comment>
<dbReference type="EMBL" id="BMAW01030690">
    <property type="protein sequence ID" value="GFU17655.1"/>
    <property type="molecule type" value="Genomic_DNA"/>
</dbReference>